<evidence type="ECO:0000256" key="2">
    <source>
        <dbReference type="ARBA" id="ARBA00022475"/>
    </source>
</evidence>
<dbReference type="PANTHER" id="PTHR34820">
    <property type="entry name" value="INNER MEMBRANE PROTEIN YEBZ"/>
    <property type="match status" value="1"/>
</dbReference>
<feature type="transmembrane region" description="Helical" evidence="9">
    <location>
        <begin position="185"/>
        <end position="205"/>
    </location>
</feature>
<sequence>MLPLHAQYDHSFPSANARLLSGEPPREVRVWFTEQVEPDFSRLEVYDQARQRVDQNDSHSVVADTSVLTISLRTHLPDGAYTVVYHTVSVDDGHEVTGNFSFVVGTGLFPTNTDALIAQNQGSDSNFTLWSVAIRWLNYIGMAGLVGGIAFYLFVWFPGYQALKPAMELELAHVRMQQRVHQMMGVSLLLAGSGWLAFLSFQASVVSSSSLWEAVSHGVVLNLLLHSRFGIVWFLRLFCIAGIAGVWFIQYWSQTKRAFPAFYVIALIAGAGIMLTTALNSHEAANTYAWILVPLDLLHLMSTGFWIGGLAALIITVSSLFPILKPGTGDRTRVLGALLPHFSRIATVCVVVLMITGSVQACVALKSWEALFGSAYGRVLVVKLVLFALLLGCGGWNLLRISPRMRAFAASSSPESGAPSIAAGRLQRLFKRIAHSELAVALVLLVVVSGLTSMSPPPPPAEHASAGAFIKQGRMNDISYSLVINPAQVGSNTSEVLLKDQTGQPVQQVDAVLLRFTMLDMAMGVEDMTLVPVAGKAGYYSASGTNLSMAGHWQVDLIVRRPAHDVAKVTMEITLTRAISMR</sequence>
<dbReference type="GO" id="GO:0042597">
    <property type="term" value="C:periplasmic space"/>
    <property type="evidence" value="ECO:0007669"/>
    <property type="project" value="InterPro"/>
</dbReference>
<keyword evidence="14" id="KW-1185">Reference proteome</keyword>
<dbReference type="Pfam" id="PF05425">
    <property type="entry name" value="CopD"/>
    <property type="match status" value="1"/>
</dbReference>
<keyword evidence="5" id="KW-0732">Signal</keyword>
<keyword evidence="3 9" id="KW-0812">Transmembrane</keyword>
<feature type="transmembrane region" description="Helical" evidence="9">
    <location>
        <begin position="136"/>
        <end position="157"/>
    </location>
</feature>
<dbReference type="SUPFAM" id="SSF81296">
    <property type="entry name" value="E set domains"/>
    <property type="match status" value="1"/>
</dbReference>
<feature type="transmembrane region" description="Helical" evidence="9">
    <location>
        <begin position="261"/>
        <end position="279"/>
    </location>
</feature>
<evidence type="ECO:0000256" key="3">
    <source>
        <dbReference type="ARBA" id="ARBA00022692"/>
    </source>
</evidence>
<comment type="subcellular location">
    <subcellularLocation>
        <location evidence="1">Cell membrane</location>
        <topology evidence="1">Multi-pass membrane protein</topology>
    </subcellularLocation>
</comment>
<feature type="domain" description="Copper resistance protein D" evidence="11">
    <location>
        <begin position="337"/>
        <end position="450"/>
    </location>
</feature>
<dbReference type="Pfam" id="PF04234">
    <property type="entry name" value="CopC"/>
    <property type="match status" value="1"/>
</dbReference>
<evidence type="ECO:0000313" key="13">
    <source>
        <dbReference type="EMBL" id="GCE16134.1"/>
    </source>
</evidence>
<dbReference type="Proteomes" id="UP000287352">
    <property type="component" value="Unassembled WGS sequence"/>
</dbReference>
<feature type="transmembrane region" description="Helical" evidence="9">
    <location>
        <begin position="225"/>
        <end position="249"/>
    </location>
</feature>
<dbReference type="InterPro" id="IPR014756">
    <property type="entry name" value="Ig_E-set"/>
</dbReference>
<name>A0A402AAD5_9CHLR</name>
<dbReference type="Gene3D" id="2.60.40.1220">
    <property type="match status" value="1"/>
</dbReference>
<dbReference type="InterPro" id="IPR008457">
    <property type="entry name" value="Cu-R_CopD_dom"/>
</dbReference>
<evidence type="ECO:0000256" key="8">
    <source>
        <dbReference type="ARBA" id="ARBA00023136"/>
    </source>
</evidence>
<protein>
    <submittedName>
        <fullName evidence="13">Copper transport protein YcnJ</fullName>
    </submittedName>
</protein>
<evidence type="ECO:0000313" key="14">
    <source>
        <dbReference type="Proteomes" id="UP000287352"/>
    </source>
</evidence>
<keyword evidence="8 9" id="KW-0472">Membrane</keyword>
<dbReference type="Pfam" id="PF13115">
    <property type="entry name" value="YtkA"/>
    <property type="match status" value="1"/>
</dbReference>
<feature type="domain" description="YtkA-like" evidence="12">
    <location>
        <begin position="477"/>
        <end position="556"/>
    </location>
</feature>
<dbReference type="InterPro" id="IPR032693">
    <property type="entry name" value="YtkA-like_dom"/>
</dbReference>
<gene>
    <name evidence="13" type="primary">ycnJ</name>
    <name evidence="13" type="ORF">KTT_59930</name>
</gene>
<dbReference type="AlphaFoldDB" id="A0A402AAD5"/>
<comment type="caution">
    <text evidence="13">The sequence shown here is derived from an EMBL/GenBank/DDBJ whole genome shotgun (WGS) entry which is preliminary data.</text>
</comment>
<dbReference type="InterPro" id="IPR032694">
    <property type="entry name" value="CopC/D"/>
</dbReference>
<keyword evidence="6 9" id="KW-1133">Transmembrane helix</keyword>
<evidence type="ECO:0000259" key="10">
    <source>
        <dbReference type="Pfam" id="PF04234"/>
    </source>
</evidence>
<organism evidence="13 14">
    <name type="scientific">Tengunoibacter tsumagoiensis</name>
    <dbReference type="NCBI Taxonomy" id="2014871"/>
    <lineage>
        <taxon>Bacteria</taxon>
        <taxon>Bacillati</taxon>
        <taxon>Chloroflexota</taxon>
        <taxon>Ktedonobacteria</taxon>
        <taxon>Ktedonobacterales</taxon>
        <taxon>Dictyobacteraceae</taxon>
        <taxon>Tengunoibacter</taxon>
    </lineage>
</organism>
<evidence type="ECO:0000256" key="9">
    <source>
        <dbReference type="SAM" id="Phobius"/>
    </source>
</evidence>
<dbReference type="InterPro" id="IPR014755">
    <property type="entry name" value="Cu-Rt/internalin_Ig-like"/>
</dbReference>
<feature type="transmembrane region" description="Helical" evidence="9">
    <location>
        <begin position="438"/>
        <end position="455"/>
    </location>
</feature>
<dbReference type="InterPro" id="IPR007348">
    <property type="entry name" value="CopC_dom"/>
</dbReference>
<feature type="transmembrane region" description="Helical" evidence="9">
    <location>
        <begin position="345"/>
        <end position="368"/>
    </location>
</feature>
<dbReference type="GO" id="GO:0005507">
    <property type="term" value="F:copper ion binding"/>
    <property type="evidence" value="ECO:0007669"/>
    <property type="project" value="InterPro"/>
</dbReference>
<feature type="domain" description="CopC" evidence="10">
    <location>
        <begin position="5"/>
        <end position="104"/>
    </location>
</feature>
<evidence type="ECO:0000256" key="1">
    <source>
        <dbReference type="ARBA" id="ARBA00004651"/>
    </source>
</evidence>
<dbReference type="GO" id="GO:0046688">
    <property type="term" value="P:response to copper ion"/>
    <property type="evidence" value="ECO:0007669"/>
    <property type="project" value="InterPro"/>
</dbReference>
<proteinExistence type="predicted"/>
<evidence type="ECO:0000259" key="12">
    <source>
        <dbReference type="Pfam" id="PF13115"/>
    </source>
</evidence>
<evidence type="ECO:0000256" key="5">
    <source>
        <dbReference type="ARBA" id="ARBA00022729"/>
    </source>
</evidence>
<accession>A0A402AAD5</accession>
<keyword evidence="4" id="KW-0479">Metal-binding</keyword>
<evidence type="ECO:0000256" key="7">
    <source>
        <dbReference type="ARBA" id="ARBA00023008"/>
    </source>
</evidence>
<dbReference type="GO" id="GO:0005886">
    <property type="term" value="C:plasma membrane"/>
    <property type="evidence" value="ECO:0007669"/>
    <property type="project" value="UniProtKB-SubCell"/>
</dbReference>
<dbReference type="EMBL" id="BIFR01000002">
    <property type="protein sequence ID" value="GCE16134.1"/>
    <property type="molecule type" value="Genomic_DNA"/>
</dbReference>
<evidence type="ECO:0000259" key="11">
    <source>
        <dbReference type="Pfam" id="PF05425"/>
    </source>
</evidence>
<feature type="transmembrane region" description="Helical" evidence="9">
    <location>
        <begin position="380"/>
        <end position="399"/>
    </location>
</feature>
<reference evidence="14" key="1">
    <citation type="submission" date="2018-12" db="EMBL/GenBank/DDBJ databases">
        <title>Tengunoibacter tsumagoiensis gen. nov., sp. nov., Dictyobacter kobayashii sp. nov., D. alpinus sp. nov., and D. joshuensis sp. nov. and description of Dictyobacteraceae fam. nov. within the order Ktedonobacterales isolated from Tengu-no-mugimeshi.</title>
        <authorList>
            <person name="Wang C.M."/>
            <person name="Zheng Y."/>
            <person name="Sakai Y."/>
            <person name="Toyoda A."/>
            <person name="Minakuchi Y."/>
            <person name="Abe K."/>
            <person name="Yokota A."/>
            <person name="Yabe S."/>
        </authorList>
    </citation>
    <scope>NUCLEOTIDE SEQUENCE [LARGE SCALE GENOMIC DNA]</scope>
    <source>
        <strain evidence="14">Uno3</strain>
    </source>
</reference>
<dbReference type="GO" id="GO:0006825">
    <property type="term" value="P:copper ion transport"/>
    <property type="evidence" value="ECO:0007669"/>
    <property type="project" value="InterPro"/>
</dbReference>
<dbReference type="PANTHER" id="PTHR34820:SF4">
    <property type="entry name" value="INNER MEMBRANE PROTEIN YEBZ"/>
    <property type="match status" value="1"/>
</dbReference>
<keyword evidence="2" id="KW-1003">Cell membrane</keyword>
<feature type="transmembrane region" description="Helical" evidence="9">
    <location>
        <begin position="299"/>
        <end position="324"/>
    </location>
</feature>
<keyword evidence="7" id="KW-0186">Copper</keyword>
<evidence type="ECO:0000256" key="6">
    <source>
        <dbReference type="ARBA" id="ARBA00022989"/>
    </source>
</evidence>
<evidence type="ECO:0000256" key="4">
    <source>
        <dbReference type="ARBA" id="ARBA00022723"/>
    </source>
</evidence>